<reference evidence="2" key="1">
    <citation type="journal article" date="2013" name="Science">
        <title>Comparative analysis of bat genomes provides insight into the evolution of flight and immunity.</title>
        <authorList>
            <person name="Zhang G."/>
            <person name="Cowled C."/>
            <person name="Shi Z."/>
            <person name="Huang Z."/>
            <person name="Bishop-Lilly K.A."/>
            <person name="Fang X."/>
            <person name="Wynne J.W."/>
            <person name="Xiong Z."/>
            <person name="Baker M.L."/>
            <person name="Zhao W."/>
            <person name="Tachedjian M."/>
            <person name="Zhu Y."/>
            <person name="Zhou P."/>
            <person name="Jiang X."/>
            <person name="Ng J."/>
            <person name="Yang L."/>
            <person name="Wu L."/>
            <person name="Xiao J."/>
            <person name="Feng Y."/>
            <person name="Chen Y."/>
            <person name="Sun X."/>
            <person name="Zhang Y."/>
            <person name="Marsh G.A."/>
            <person name="Crameri G."/>
            <person name="Broder C.C."/>
            <person name="Frey K.G."/>
            <person name="Wang L.F."/>
            <person name="Wang J."/>
        </authorList>
    </citation>
    <scope>NUCLEOTIDE SEQUENCE [LARGE SCALE GENOMIC DNA]</scope>
</reference>
<name>L5MIN5_MYODS</name>
<gene>
    <name evidence="1" type="ORF">MDA_GLEAN10015409</name>
</gene>
<organism evidence="1 2">
    <name type="scientific">Myotis davidii</name>
    <name type="common">David's myotis</name>
    <dbReference type="NCBI Taxonomy" id="225400"/>
    <lineage>
        <taxon>Eukaryota</taxon>
        <taxon>Metazoa</taxon>
        <taxon>Chordata</taxon>
        <taxon>Craniata</taxon>
        <taxon>Vertebrata</taxon>
        <taxon>Euteleostomi</taxon>
        <taxon>Mammalia</taxon>
        <taxon>Eutheria</taxon>
        <taxon>Laurasiatheria</taxon>
        <taxon>Chiroptera</taxon>
        <taxon>Yangochiroptera</taxon>
        <taxon>Vespertilionidae</taxon>
        <taxon>Myotis</taxon>
    </lineage>
</organism>
<dbReference type="AlphaFoldDB" id="L5MIN5"/>
<evidence type="ECO:0000313" key="1">
    <source>
        <dbReference type="EMBL" id="ELK38140.1"/>
    </source>
</evidence>
<evidence type="ECO:0000313" key="2">
    <source>
        <dbReference type="Proteomes" id="UP000010556"/>
    </source>
</evidence>
<proteinExistence type="predicted"/>
<accession>L5MIN5</accession>
<sequence length="125" mass="13351">MNTSWPKHSVWGAAAGDEALSSQVWRDGAQPGGPMRCAKRCGCRSASAATTDSTDRKMDAGLRLEMPNSTFVNGGKWEGSKESEFGSKGSNILVPPKPDFFISDSLPHELTATATKMEDVSKPTC</sequence>
<keyword evidence="2" id="KW-1185">Reference proteome</keyword>
<protein>
    <submittedName>
        <fullName evidence="1">Uncharacterized protein</fullName>
    </submittedName>
</protein>
<dbReference type="Proteomes" id="UP000010556">
    <property type="component" value="Unassembled WGS sequence"/>
</dbReference>
<dbReference type="EMBL" id="KB099425">
    <property type="protein sequence ID" value="ELK38140.1"/>
    <property type="molecule type" value="Genomic_DNA"/>
</dbReference>